<organism evidence="2 3">
    <name type="scientific">Coniosporium apollinis</name>
    <dbReference type="NCBI Taxonomy" id="61459"/>
    <lineage>
        <taxon>Eukaryota</taxon>
        <taxon>Fungi</taxon>
        <taxon>Dikarya</taxon>
        <taxon>Ascomycota</taxon>
        <taxon>Pezizomycotina</taxon>
        <taxon>Dothideomycetes</taxon>
        <taxon>Dothideomycetes incertae sedis</taxon>
        <taxon>Coniosporium</taxon>
    </lineage>
</organism>
<feature type="compositionally biased region" description="Polar residues" evidence="1">
    <location>
        <begin position="671"/>
        <end position="683"/>
    </location>
</feature>
<name>A0ABQ9NZI7_9PEZI</name>
<feature type="compositionally biased region" description="Basic and acidic residues" evidence="1">
    <location>
        <begin position="694"/>
        <end position="723"/>
    </location>
</feature>
<dbReference type="Proteomes" id="UP001172684">
    <property type="component" value="Unassembled WGS sequence"/>
</dbReference>
<dbReference type="InterPro" id="IPR018853">
    <property type="entry name" value="DUF2457"/>
</dbReference>
<accession>A0ABQ9NZI7</accession>
<feature type="compositionally biased region" description="Polar residues" evidence="1">
    <location>
        <begin position="191"/>
        <end position="206"/>
    </location>
</feature>
<dbReference type="Pfam" id="PF10446">
    <property type="entry name" value="DUF2457"/>
    <property type="match status" value="1"/>
</dbReference>
<feature type="compositionally biased region" description="Low complexity" evidence="1">
    <location>
        <begin position="81"/>
        <end position="103"/>
    </location>
</feature>
<keyword evidence="3" id="KW-1185">Reference proteome</keyword>
<feature type="compositionally biased region" description="Acidic residues" evidence="1">
    <location>
        <begin position="345"/>
        <end position="390"/>
    </location>
</feature>
<dbReference type="EMBL" id="JAPDRL010000028">
    <property type="protein sequence ID" value="KAJ9665542.1"/>
    <property type="molecule type" value="Genomic_DNA"/>
</dbReference>
<proteinExistence type="predicted"/>
<sequence length="776" mass="86217">MQDSRTLQNQPTALDTSLSAGDEILSDSDEPPDERKKTLHPLSPLVVPKFEKTMAPQFQRKESLLTQALQMSGAEDERRPSSGPSRGLSNASTWSNTSAASMAELTSDGGLTSPCTRASSPSPPLPPANFGGLASTFKEHFDQNVAVRHDDQENISPLQKPIAVTDEKTVEASLGRRRCISFACGKKDQNNTDNVGPQKAQDNSKTVEPLKRPTTIKFACPAKLPTENTKAGSKPGPTRATSPPPHARSIQLSPKSTPRSHRGSDSTVRNESPKSVRKAPPFARTRRLSINSDIGRTDATRFHEFASSEEEVEEWTQESTCHKSRLTVNDTLKVENGLRQLAEEVEEEALEDEEEDEELLVDEDDVDEDEDEDEELDEDLNDEEAIEEDSASVGASDDVSDAGFDTDDEEGFAESDDESDAGSDYNWWTPAGRSTAATSLDPPSGHIRPTSGRRSTSDSSIASVDSVKGLRKDLGLSKVRRQKRPPLNISSRSPELPDSTDFVCGTLDEDRPQEEEYMSNLERRRAARHKITPQDIDPTFPASDPDMDEEDEVDEFEDIAEESENHMFMHGQPEEDGELRGRRAHGHHTKHSPVHSPRRLRSPPPAKWTTTHRSPPPRRLFGQSPKRLRSPPPAARLKSPPGTRHTSITTSPSQPPQLKLRFATLAERPQVTKSSSLPRTPTIISRDPLEDLEGDSKEGHSRRAIDIVKGLEKKRQLRKEKLYQKHCRKSGKDKERRPPPGKGAKRMREMGLELHAYNKGKSKGPWEPQKVHMLSY</sequence>
<feature type="compositionally biased region" description="Acidic residues" evidence="1">
    <location>
        <begin position="545"/>
        <end position="562"/>
    </location>
</feature>
<feature type="region of interest" description="Disordered" evidence="1">
    <location>
        <begin position="186"/>
        <end position="297"/>
    </location>
</feature>
<feature type="region of interest" description="Disordered" evidence="1">
    <location>
        <begin position="345"/>
        <end position="776"/>
    </location>
</feature>
<reference evidence="2" key="1">
    <citation type="submission" date="2022-10" db="EMBL/GenBank/DDBJ databases">
        <title>Culturing micro-colonial fungi from biological soil crusts in the Mojave desert and describing Neophaeococcomyces mojavensis, and introducing the new genera and species Taxawa tesnikishii.</title>
        <authorList>
            <person name="Kurbessoian T."/>
            <person name="Stajich J.E."/>
        </authorList>
    </citation>
    <scope>NUCLEOTIDE SEQUENCE</scope>
    <source>
        <strain evidence="2">TK_1</strain>
    </source>
</reference>
<feature type="compositionally biased region" description="Polar residues" evidence="1">
    <location>
        <begin position="1"/>
        <end position="19"/>
    </location>
</feature>
<evidence type="ECO:0000256" key="1">
    <source>
        <dbReference type="SAM" id="MobiDB-lite"/>
    </source>
</evidence>
<evidence type="ECO:0000313" key="3">
    <source>
        <dbReference type="Proteomes" id="UP001172684"/>
    </source>
</evidence>
<feature type="region of interest" description="Disordered" evidence="1">
    <location>
        <begin position="1"/>
        <end position="136"/>
    </location>
</feature>
<feature type="compositionally biased region" description="Polar residues" evidence="1">
    <location>
        <begin position="109"/>
        <end position="118"/>
    </location>
</feature>
<feature type="compositionally biased region" description="Acidic residues" evidence="1">
    <location>
        <begin position="398"/>
        <end position="421"/>
    </location>
</feature>
<evidence type="ECO:0000313" key="2">
    <source>
        <dbReference type="EMBL" id="KAJ9665542.1"/>
    </source>
</evidence>
<protein>
    <submittedName>
        <fullName evidence="2">Uncharacterized protein</fullName>
    </submittedName>
</protein>
<feature type="compositionally biased region" description="Basic residues" evidence="1">
    <location>
        <begin position="582"/>
        <end position="601"/>
    </location>
</feature>
<comment type="caution">
    <text evidence="2">The sequence shown here is derived from an EMBL/GenBank/DDBJ whole genome shotgun (WGS) entry which is preliminary data.</text>
</comment>
<gene>
    <name evidence="2" type="ORF">H2201_004424</name>
</gene>
<feature type="compositionally biased region" description="Low complexity" evidence="1">
    <location>
        <begin position="450"/>
        <end position="467"/>
    </location>
</feature>